<dbReference type="InterPro" id="IPR002625">
    <property type="entry name" value="Smr_dom"/>
</dbReference>
<dbReference type="VEuPathDB" id="FungiDB:PV09_08211"/>
<dbReference type="Pfam" id="PF01713">
    <property type="entry name" value="Smr"/>
    <property type="match status" value="1"/>
</dbReference>
<dbReference type="SMART" id="SM01162">
    <property type="entry name" value="DUF1771"/>
    <property type="match status" value="1"/>
</dbReference>
<dbReference type="PANTHER" id="PTHR47417">
    <property type="entry name" value="SMR DOMAIN-CONTAINING PROTEIN YPL199C"/>
    <property type="match status" value="1"/>
</dbReference>
<dbReference type="OrthoDB" id="3231855at2759"/>
<dbReference type="EMBL" id="KN847566">
    <property type="protein sequence ID" value="KIW00169.1"/>
    <property type="molecule type" value="Genomic_DNA"/>
</dbReference>
<evidence type="ECO:0000313" key="4">
    <source>
        <dbReference type="Proteomes" id="UP000053259"/>
    </source>
</evidence>
<accession>A0A0D2AM09</accession>
<gene>
    <name evidence="3" type="ORF">PV09_08211</name>
</gene>
<feature type="compositionally biased region" description="Basic and acidic residues" evidence="1">
    <location>
        <begin position="24"/>
        <end position="38"/>
    </location>
</feature>
<evidence type="ECO:0000313" key="3">
    <source>
        <dbReference type="EMBL" id="KIW00169.1"/>
    </source>
</evidence>
<dbReference type="SMART" id="SM00463">
    <property type="entry name" value="SMR"/>
    <property type="match status" value="1"/>
</dbReference>
<dbReference type="InterPro" id="IPR013899">
    <property type="entry name" value="DUF1771"/>
</dbReference>
<feature type="region of interest" description="Disordered" evidence="1">
    <location>
        <begin position="179"/>
        <end position="219"/>
    </location>
</feature>
<dbReference type="InterPro" id="IPR053020">
    <property type="entry name" value="Smr_domain_protein"/>
</dbReference>
<dbReference type="STRING" id="253628.A0A0D2AM09"/>
<evidence type="ECO:0000256" key="1">
    <source>
        <dbReference type="SAM" id="MobiDB-lite"/>
    </source>
</evidence>
<reference evidence="3 4" key="1">
    <citation type="submission" date="2015-01" db="EMBL/GenBank/DDBJ databases">
        <title>The Genome Sequence of Ochroconis gallopava CBS43764.</title>
        <authorList>
            <consortium name="The Broad Institute Genomics Platform"/>
            <person name="Cuomo C."/>
            <person name="de Hoog S."/>
            <person name="Gorbushina A."/>
            <person name="Stielow B."/>
            <person name="Teixiera M."/>
            <person name="Abouelleil A."/>
            <person name="Chapman S.B."/>
            <person name="Priest M."/>
            <person name="Young S.K."/>
            <person name="Wortman J."/>
            <person name="Nusbaum C."/>
            <person name="Birren B."/>
        </authorList>
    </citation>
    <scope>NUCLEOTIDE SEQUENCE [LARGE SCALE GENOMIC DNA]</scope>
    <source>
        <strain evidence="3 4">CBS 43764</strain>
    </source>
</reference>
<dbReference type="InParanoid" id="A0A0D2AM09"/>
<dbReference type="InterPro" id="IPR036063">
    <property type="entry name" value="Smr_dom_sf"/>
</dbReference>
<protein>
    <recommendedName>
        <fullName evidence="2">Smr domain-containing protein</fullName>
    </recommendedName>
</protein>
<dbReference type="SUPFAM" id="SSF160443">
    <property type="entry name" value="SMR domain-like"/>
    <property type="match status" value="1"/>
</dbReference>
<dbReference type="Proteomes" id="UP000053259">
    <property type="component" value="Unassembled WGS sequence"/>
</dbReference>
<feature type="domain" description="Smr" evidence="2">
    <location>
        <begin position="97"/>
        <end position="172"/>
    </location>
</feature>
<evidence type="ECO:0000259" key="2">
    <source>
        <dbReference type="PROSITE" id="PS50828"/>
    </source>
</evidence>
<dbReference type="Pfam" id="PF08590">
    <property type="entry name" value="DUF1771"/>
    <property type="match status" value="1"/>
</dbReference>
<proteinExistence type="predicted"/>
<dbReference type="PANTHER" id="PTHR47417:SF1">
    <property type="entry name" value="SMR DOMAIN-CONTAINING PROTEIN YPL199C"/>
    <property type="match status" value="1"/>
</dbReference>
<organism evidence="3 4">
    <name type="scientific">Verruconis gallopava</name>
    <dbReference type="NCBI Taxonomy" id="253628"/>
    <lineage>
        <taxon>Eukaryota</taxon>
        <taxon>Fungi</taxon>
        <taxon>Dikarya</taxon>
        <taxon>Ascomycota</taxon>
        <taxon>Pezizomycotina</taxon>
        <taxon>Dothideomycetes</taxon>
        <taxon>Pleosporomycetidae</taxon>
        <taxon>Venturiales</taxon>
        <taxon>Sympoventuriaceae</taxon>
        <taxon>Verruconis</taxon>
    </lineage>
</organism>
<dbReference type="RefSeq" id="XP_016210038.1">
    <property type="nucleotide sequence ID" value="XM_016362073.1"/>
</dbReference>
<feature type="compositionally biased region" description="Low complexity" evidence="1">
    <location>
        <begin position="203"/>
        <end position="217"/>
    </location>
</feature>
<keyword evidence="4" id="KW-1185">Reference proteome</keyword>
<sequence>MAYEMTQLGSRAFSHGPSSSVEQEYDRLRDLARKENSQRQHYARLSQEAYQRGDGAEAHRLSELSKQHAAKQDQYNRQASEFIFRENNNERVPSDTIDLHGQFVEEAEEILERRIRAGQQRGETHLHVIVGKGNHSRDHIQKIKPRVEQVCRELGLNYQTEQNEGRIYVDLTGGQVHQLPGPPAGYGQHWGAPSHGSGNVGYSSGPQHQHSGSQQQAQDEEIEQVVKGCMKLFRSCCVVM</sequence>
<feature type="region of interest" description="Disordered" evidence="1">
    <location>
        <begin position="1"/>
        <end position="72"/>
    </location>
</feature>
<dbReference type="HOGENOM" id="CLU_069447_0_0_1"/>
<name>A0A0D2AM09_9PEZI</name>
<dbReference type="AlphaFoldDB" id="A0A0D2AM09"/>
<dbReference type="PROSITE" id="PS50828">
    <property type="entry name" value="SMR"/>
    <property type="match status" value="1"/>
</dbReference>
<dbReference type="GeneID" id="27316184"/>
<dbReference type="FunCoup" id="A0A0D2AM09">
    <property type="interactions" value="9"/>
</dbReference>
<feature type="compositionally biased region" description="Basic and acidic residues" evidence="1">
    <location>
        <begin position="54"/>
        <end position="66"/>
    </location>
</feature>
<dbReference type="Gene3D" id="3.30.1370.110">
    <property type="match status" value="1"/>
</dbReference>